<organism evidence="2">
    <name type="scientific">Menopon gallinae</name>
    <name type="common">poultry shaft louse</name>
    <dbReference type="NCBI Taxonomy" id="328185"/>
    <lineage>
        <taxon>Eukaryota</taxon>
        <taxon>Metazoa</taxon>
        <taxon>Ecdysozoa</taxon>
        <taxon>Arthropoda</taxon>
        <taxon>Hexapoda</taxon>
        <taxon>Insecta</taxon>
        <taxon>Pterygota</taxon>
        <taxon>Neoptera</taxon>
        <taxon>Paraneoptera</taxon>
        <taxon>Psocodea</taxon>
        <taxon>Troctomorpha</taxon>
        <taxon>Phthiraptera</taxon>
        <taxon>Amblycera</taxon>
        <taxon>Menoponidae</taxon>
        <taxon>Menopon</taxon>
    </lineage>
</organism>
<feature type="transmembrane region" description="Helical" evidence="1">
    <location>
        <begin position="14"/>
        <end position="37"/>
    </location>
</feature>
<comment type="caution">
    <text evidence="2">The sequence shown here is derived from an EMBL/GenBank/DDBJ whole genome shotgun (WGS) entry which is preliminary data.</text>
</comment>
<keyword evidence="1" id="KW-0812">Transmembrane</keyword>
<protein>
    <submittedName>
        <fullName evidence="2">Uncharacterized protein</fullName>
    </submittedName>
</protein>
<accession>A0AAW2I9M2</accession>
<keyword evidence="1" id="KW-1133">Transmembrane helix</keyword>
<keyword evidence="1" id="KW-0472">Membrane</keyword>
<name>A0AAW2I9M2_9NEOP</name>
<evidence type="ECO:0000313" key="2">
    <source>
        <dbReference type="EMBL" id="KAL0278571.1"/>
    </source>
</evidence>
<evidence type="ECO:0000256" key="1">
    <source>
        <dbReference type="SAM" id="Phobius"/>
    </source>
</evidence>
<gene>
    <name evidence="2" type="ORF">PYX00_000355</name>
</gene>
<dbReference type="EMBL" id="JARGDH010000001">
    <property type="protein sequence ID" value="KAL0278571.1"/>
    <property type="molecule type" value="Genomic_DNA"/>
</dbReference>
<proteinExistence type="predicted"/>
<reference evidence="2" key="1">
    <citation type="journal article" date="2024" name="Gigascience">
        <title>Chromosome-level genome of the poultry shaft louse Menopon gallinae provides insight into the host-switching and adaptive evolution of parasitic lice.</title>
        <authorList>
            <person name="Xu Y."/>
            <person name="Ma L."/>
            <person name="Liu S."/>
            <person name="Liang Y."/>
            <person name="Liu Q."/>
            <person name="He Z."/>
            <person name="Tian L."/>
            <person name="Duan Y."/>
            <person name="Cai W."/>
            <person name="Li H."/>
            <person name="Song F."/>
        </authorList>
    </citation>
    <scope>NUCLEOTIDE SEQUENCE</scope>
    <source>
        <tissue evidence="2">Whole adult</tissue>
    </source>
</reference>
<dbReference type="AlphaFoldDB" id="A0AAW2I9M2"/>
<sequence length="165" mass="18757">MEPTSGQCGVQPSFIFLLVTLLVTSLATAMLCAAIMTEHWEYITWDRGKLEEIERQINNSTGSGRNEYKIEWLLDGQVARVLLGPKPKEPRRQNIYNFALEEEKLDDDRPALFFVPVHGGIWTLCITLDDRLKMDIIRGGLAQINVWPNRCLSLQEADQPAQDEA</sequence>